<protein>
    <submittedName>
        <fullName evidence="6">2-oxoglutarate-acceptor oxidoreductase subunit OorD</fullName>
    </submittedName>
</protein>
<dbReference type="Gene3D" id="3.30.70.20">
    <property type="match status" value="1"/>
</dbReference>
<keyword evidence="4" id="KW-0411">Iron-sulfur</keyword>
<dbReference type="AlphaFoldDB" id="A0A1D3UV93"/>
<sequence>MAKVKGMVVVNTERCKGCNLCVVACPCNVLELHPREVNNKGYHYVYMKESDACIGCANCGWVCPDGCLTVYRKKLD</sequence>
<dbReference type="InterPro" id="IPR017900">
    <property type="entry name" value="4Fe4S_Fe_S_CS"/>
</dbReference>
<dbReference type="Proteomes" id="UP000182057">
    <property type="component" value="Unassembled WGS sequence"/>
</dbReference>
<evidence type="ECO:0000256" key="4">
    <source>
        <dbReference type="ARBA" id="ARBA00023014"/>
    </source>
</evidence>
<dbReference type="OrthoDB" id="9804603at2"/>
<dbReference type="SUPFAM" id="SSF54862">
    <property type="entry name" value="4Fe-4S ferredoxins"/>
    <property type="match status" value="1"/>
</dbReference>
<evidence type="ECO:0000256" key="1">
    <source>
        <dbReference type="ARBA" id="ARBA00022485"/>
    </source>
</evidence>
<dbReference type="PANTHER" id="PTHR43687">
    <property type="entry name" value="ADENYLYLSULFATE REDUCTASE, BETA SUBUNIT"/>
    <property type="match status" value="1"/>
</dbReference>
<organism evidence="6 7">
    <name type="scientific">Tannerella forsythia</name>
    <name type="common">Bacteroides forsythus</name>
    <dbReference type="NCBI Taxonomy" id="28112"/>
    <lineage>
        <taxon>Bacteria</taxon>
        <taxon>Pseudomonadati</taxon>
        <taxon>Bacteroidota</taxon>
        <taxon>Bacteroidia</taxon>
        <taxon>Bacteroidales</taxon>
        <taxon>Tannerellaceae</taxon>
        <taxon>Tannerella</taxon>
    </lineage>
</organism>
<evidence type="ECO:0000313" key="6">
    <source>
        <dbReference type="EMBL" id="SCQ24139.1"/>
    </source>
</evidence>
<dbReference type="PROSITE" id="PS00198">
    <property type="entry name" value="4FE4S_FER_1"/>
    <property type="match status" value="2"/>
</dbReference>
<feature type="domain" description="4Fe-4S ferredoxin-type" evidence="5">
    <location>
        <begin position="6"/>
        <end position="35"/>
    </location>
</feature>
<evidence type="ECO:0000256" key="2">
    <source>
        <dbReference type="ARBA" id="ARBA00022723"/>
    </source>
</evidence>
<keyword evidence="3" id="KW-0408">Iron</keyword>
<dbReference type="GO" id="GO:0046872">
    <property type="term" value="F:metal ion binding"/>
    <property type="evidence" value="ECO:0007669"/>
    <property type="project" value="UniProtKB-KW"/>
</dbReference>
<evidence type="ECO:0000259" key="5">
    <source>
        <dbReference type="PROSITE" id="PS51379"/>
    </source>
</evidence>
<dbReference type="InterPro" id="IPR017896">
    <property type="entry name" value="4Fe4S_Fe-S-bd"/>
</dbReference>
<dbReference type="InterPro" id="IPR050572">
    <property type="entry name" value="Fe-S_Ferredoxin"/>
</dbReference>
<keyword evidence="2" id="KW-0479">Metal-binding</keyword>
<keyword evidence="1" id="KW-0004">4Fe-4S</keyword>
<name>A0A1D3UV93_TANFO</name>
<proteinExistence type="predicted"/>
<dbReference type="RefSeq" id="WP_014225953.1">
    <property type="nucleotide sequence ID" value="NZ_CAJPTF010000037.1"/>
</dbReference>
<dbReference type="EMBL" id="FMMM01000078">
    <property type="protein sequence ID" value="SCQ24139.1"/>
    <property type="molecule type" value="Genomic_DNA"/>
</dbReference>
<dbReference type="PANTHER" id="PTHR43687:SF1">
    <property type="entry name" value="FERREDOXIN III"/>
    <property type="match status" value="1"/>
</dbReference>
<evidence type="ECO:0000256" key="3">
    <source>
        <dbReference type="ARBA" id="ARBA00023004"/>
    </source>
</evidence>
<dbReference type="PROSITE" id="PS51379">
    <property type="entry name" value="4FE4S_FER_2"/>
    <property type="match status" value="2"/>
</dbReference>
<gene>
    <name evidence="6" type="ORF">TFUB20_02324</name>
</gene>
<dbReference type="GO" id="GO:0051539">
    <property type="term" value="F:4 iron, 4 sulfur cluster binding"/>
    <property type="evidence" value="ECO:0007669"/>
    <property type="project" value="UniProtKB-KW"/>
</dbReference>
<dbReference type="OMA" id="FCKGCDI"/>
<dbReference type="Pfam" id="PF12838">
    <property type="entry name" value="Fer4_7"/>
    <property type="match status" value="1"/>
</dbReference>
<accession>A0A1D3UV93</accession>
<evidence type="ECO:0000313" key="7">
    <source>
        <dbReference type="Proteomes" id="UP000182057"/>
    </source>
</evidence>
<reference evidence="6 7" key="1">
    <citation type="submission" date="2016-09" db="EMBL/GenBank/DDBJ databases">
        <authorList>
            <person name="Capua I."/>
            <person name="De Benedictis P."/>
            <person name="Joannis T."/>
            <person name="Lombin L.H."/>
            <person name="Cattoli G."/>
        </authorList>
    </citation>
    <scope>NUCLEOTIDE SEQUENCE [LARGE SCALE GENOMIC DNA]</scope>
    <source>
        <strain evidence="6 7">UB20</strain>
    </source>
</reference>
<feature type="domain" description="4Fe-4S ferredoxin-type" evidence="5">
    <location>
        <begin position="44"/>
        <end position="73"/>
    </location>
</feature>
<dbReference type="GeneID" id="34759643"/>